<comment type="caution">
    <text evidence="2">The sequence shown here is derived from an EMBL/GenBank/DDBJ whole genome shotgun (WGS) entry which is preliminary data.</text>
</comment>
<feature type="region of interest" description="Disordered" evidence="1">
    <location>
        <begin position="1"/>
        <end position="160"/>
    </location>
</feature>
<name>A0ABR0SYN4_9HYPO</name>
<accession>A0ABR0SYN4</accession>
<reference evidence="2 3" key="1">
    <citation type="submission" date="2024-01" db="EMBL/GenBank/DDBJ databases">
        <title>Complete genome of Cladobotryum mycophilum ATHUM6906.</title>
        <authorList>
            <person name="Christinaki A.C."/>
            <person name="Myridakis A.I."/>
            <person name="Kouvelis V.N."/>
        </authorList>
    </citation>
    <scope>NUCLEOTIDE SEQUENCE [LARGE SCALE GENOMIC DNA]</scope>
    <source>
        <strain evidence="2 3">ATHUM6906</strain>
    </source>
</reference>
<feature type="compositionally biased region" description="Acidic residues" evidence="1">
    <location>
        <begin position="67"/>
        <end position="86"/>
    </location>
</feature>
<protein>
    <submittedName>
        <fullName evidence="2">Uncharacterized protein</fullName>
    </submittedName>
</protein>
<organism evidence="2 3">
    <name type="scientific">Cladobotryum mycophilum</name>
    <dbReference type="NCBI Taxonomy" id="491253"/>
    <lineage>
        <taxon>Eukaryota</taxon>
        <taxon>Fungi</taxon>
        <taxon>Dikarya</taxon>
        <taxon>Ascomycota</taxon>
        <taxon>Pezizomycotina</taxon>
        <taxon>Sordariomycetes</taxon>
        <taxon>Hypocreomycetidae</taxon>
        <taxon>Hypocreales</taxon>
        <taxon>Hypocreaceae</taxon>
        <taxon>Cladobotryum</taxon>
    </lineage>
</organism>
<feature type="compositionally biased region" description="Low complexity" evidence="1">
    <location>
        <begin position="106"/>
        <end position="121"/>
    </location>
</feature>
<evidence type="ECO:0000256" key="1">
    <source>
        <dbReference type="SAM" id="MobiDB-lite"/>
    </source>
</evidence>
<sequence>MDAPTDEEAMAQAMGFSSFGTNRPQKRKYNPQADAVVDAKRNNNKAVSTGSNSTPLGTGAYNANEITLDDEVNNGDEPAPEAEAEEAVAVPATQEANAADSAPQEAPVRPAGLPARPAPGAGFMGPSRGHQGGHQGGHANASGSKRPWYEEYYDPSSNENPWQRLEVSLDLQPLGTWLEREQKATVPA</sequence>
<evidence type="ECO:0000313" key="3">
    <source>
        <dbReference type="Proteomes" id="UP001338125"/>
    </source>
</evidence>
<feature type="compositionally biased region" description="Polar residues" evidence="1">
    <location>
        <begin position="44"/>
        <end position="56"/>
    </location>
</feature>
<evidence type="ECO:0000313" key="2">
    <source>
        <dbReference type="EMBL" id="KAK5997248.1"/>
    </source>
</evidence>
<proteinExistence type="predicted"/>
<gene>
    <name evidence="2" type="ORF">PT974_02602</name>
</gene>
<keyword evidence="3" id="KW-1185">Reference proteome</keyword>
<dbReference type="Proteomes" id="UP001338125">
    <property type="component" value="Unassembled WGS sequence"/>
</dbReference>
<dbReference type="EMBL" id="JAVFKD010000002">
    <property type="protein sequence ID" value="KAK5997248.1"/>
    <property type="molecule type" value="Genomic_DNA"/>
</dbReference>